<evidence type="ECO:0000259" key="7">
    <source>
        <dbReference type="PROSITE" id="PS50234"/>
    </source>
</evidence>
<dbReference type="InterPro" id="IPR036465">
    <property type="entry name" value="vWFA_dom_sf"/>
</dbReference>
<dbReference type="Pfam" id="PF13519">
    <property type="entry name" value="VWA_2"/>
    <property type="match status" value="1"/>
</dbReference>
<organism evidence="8 9">
    <name type="scientific">Intestinicryptomonas porci</name>
    <dbReference type="NCBI Taxonomy" id="2926320"/>
    <lineage>
        <taxon>Bacteria</taxon>
        <taxon>Pseudomonadati</taxon>
        <taxon>Verrucomicrobiota</taxon>
        <taxon>Opitutia</taxon>
        <taxon>Opitutales</taxon>
        <taxon>Intestinicryptomonaceae</taxon>
        <taxon>Intestinicryptomonas</taxon>
    </lineage>
</organism>
<feature type="compositionally biased region" description="Low complexity" evidence="5">
    <location>
        <begin position="698"/>
        <end position="715"/>
    </location>
</feature>
<feature type="compositionally biased region" description="Basic and acidic residues" evidence="5">
    <location>
        <begin position="799"/>
        <end position="809"/>
    </location>
</feature>
<accession>A0ABU4WH18</accession>
<dbReference type="InterPro" id="IPR002035">
    <property type="entry name" value="VWF_A"/>
</dbReference>
<gene>
    <name evidence="8" type="ORF">MOX91_06570</name>
</gene>
<protein>
    <submittedName>
        <fullName evidence="8">VWA domain-containing protein</fullName>
    </submittedName>
</protein>
<dbReference type="InterPro" id="IPR050768">
    <property type="entry name" value="UPF0353/GerABKA_families"/>
</dbReference>
<feature type="region of interest" description="Disordered" evidence="5">
    <location>
        <begin position="787"/>
        <end position="809"/>
    </location>
</feature>
<feature type="compositionally biased region" description="Low complexity" evidence="5">
    <location>
        <begin position="604"/>
        <end position="663"/>
    </location>
</feature>
<dbReference type="SMART" id="SM00327">
    <property type="entry name" value="VWA"/>
    <property type="match status" value="1"/>
</dbReference>
<keyword evidence="3 6" id="KW-1133">Transmembrane helix</keyword>
<keyword evidence="4 6" id="KW-0472">Membrane</keyword>
<evidence type="ECO:0000256" key="5">
    <source>
        <dbReference type="SAM" id="MobiDB-lite"/>
    </source>
</evidence>
<evidence type="ECO:0000256" key="6">
    <source>
        <dbReference type="SAM" id="Phobius"/>
    </source>
</evidence>
<keyword evidence="9" id="KW-1185">Reference proteome</keyword>
<proteinExistence type="predicted"/>
<evidence type="ECO:0000256" key="4">
    <source>
        <dbReference type="ARBA" id="ARBA00023136"/>
    </source>
</evidence>
<feature type="compositionally biased region" description="Basic and acidic residues" evidence="5">
    <location>
        <begin position="590"/>
        <end position="603"/>
    </location>
</feature>
<dbReference type="PANTHER" id="PTHR22550">
    <property type="entry name" value="SPORE GERMINATION PROTEIN"/>
    <property type="match status" value="1"/>
</dbReference>
<dbReference type="Gene3D" id="3.40.50.410">
    <property type="entry name" value="von Willebrand factor, type A domain"/>
    <property type="match status" value="1"/>
</dbReference>
<feature type="compositionally biased region" description="Basic and acidic residues" evidence="5">
    <location>
        <begin position="721"/>
        <end position="759"/>
    </location>
</feature>
<comment type="caution">
    <text evidence="8">The sequence shown here is derived from an EMBL/GenBank/DDBJ whole genome shotgun (WGS) entry which is preliminary data.</text>
</comment>
<dbReference type="PROSITE" id="PS50234">
    <property type="entry name" value="VWFA"/>
    <property type="match status" value="1"/>
</dbReference>
<evidence type="ECO:0000313" key="9">
    <source>
        <dbReference type="Proteomes" id="UP001275932"/>
    </source>
</evidence>
<feature type="transmembrane region" description="Helical" evidence="6">
    <location>
        <begin position="309"/>
        <end position="327"/>
    </location>
</feature>
<dbReference type="Proteomes" id="UP001275932">
    <property type="component" value="Unassembled WGS sequence"/>
</dbReference>
<feature type="transmembrane region" description="Helical" evidence="6">
    <location>
        <begin position="55"/>
        <end position="74"/>
    </location>
</feature>
<feature type="region of interest" description="Disordered" evidence="5">
    <location>
        <begin position="360"/>
        <end position="379"/>
    </location>
</feature>
<evidence type="ECO:0000256" key="1">
    <source>
        <dbReference type="ARBA" id="ARBA00022475"/>
    </source>
</evidence>
<evidence type="ECO:0000313" key="8">
    <source>
        <dbReference type="EMBL" id="MDX8415836.1"/>
    </source>
</evidence>
<feature type="compositionally biased region" description="Basic and acidic residues" evidence="5">
    <location>
        <begin position="671"/>
        <end position="687"/>
    </location>
</feature>
<evidence type="ECO:0000256" key="2">
    <source>
        <dbReference type="ARBA" id="ARBA00022692"/>
    </source>
</evidence>
<dbReference type="PANTHER" id="PTHR22550:SF5">
    <property type="entry name" value="LEUCINE ZIPPER PROTEIN 4"/>
    <property type="match status" value="1"/>
</dbReference>
<name>A0ABU4WH18_9BACT</name>
<keyword evidence="1" id="KW-1003">Cell membrane</keyword>
<feature type="domain" description="VWFA" evidence="7">
    <location>
        <begin position="91"/>
        <end position="276"/>
    </location>
</feature>
<keyword evidence="2 6" id="KW-0812">Transmembrane</keyword>
<reference evidence="8 9" key="1">
    <citation type="submission" date="2022-03" db="EMBL/GenBank/DDBJ databases">
        <title>Novel taxa within the pig intestine.</title>
        <authorList>
            <person name="Wylensek D."/>
            <person name="Bishof K."/>
            <person name="Afrizal A."/>
            <person name="Clavel T."/>
        </authorList>
    </citation>
    <scope>NUCLEOTIDE SEQUENCE [LARGE SCALE GENOMIC DNA]</scope>
    <source>
        <strain evidence="8 9">CLA-KB-P66</strain>
    </source>
</reference>
<dbReference type="SUPFAM" id="SSF53300">
    <property type="entry name" value="vWA-like"/>
    <property type="match status" value="1"/>
</dbReference>
<sequence length="809" mass="90073">MTIQYPFIALLAVASFFAAIAAAAYFKNKKRNILAQFASKEILPALSQNVSGVKIFAKSILFASAISLMMFALARPQWGYKWTEEHQMGVDIIFAVDTSKSMLAEDIKPNRLERAKLAINDVVERLGGDRIGLVAFSGQAFLQCPITLDYGAFRMSLDSLDTNIIQRGGTNIASAIDEADSAFSDSKNQKILVLISDGEELEQSGVKRAEKASNEKGIKIYTLGVGLQNGEPIPVRNEYGKLEFVRDTDGNLVSSKLNEDLLKQVAKATGGIYANLSDGGMDAIYEAGIKKAPKSELSAKMKKIAIERFQIPLALSIILLVLDFILGSRKTFKGRRANLGVIAAILLCASFASTSDLKAQENQKESAQEKDNAAAQKTEEPKTWRDFFNAGIDAFENKNSEHAKENFYKAIAYSQNDMQIHAKSYYNLGCVEYEDAKKSFEKADAQKAVEGAKQTETQTASALDFSGKTLKKGLDTLKNSGEEALKEQNLQNEIKGAISQCEQSKKSIEETEKTLTKTREALKKAQAETLLSQKNFENAVELDPEMQSASKNLSAAKNAAKKIAETNSALKDSSENFDLQKKALEKNIEELKKLLRDDNKDNQQNDQNQDSQNNQQNKDNQNNNQNDKQNNQKQENNQNQDKNNSQENQQNSQDNQQQNGENQSKNQNADQSEKDKSQKNQDSKENNKSNNAQENQKENGQNSKNQNSENKQNEQAVNSDIQKEENSADKKDETPSPSEEKQGKDAKKSAQAEEDKDGTPLDYRSQAGVMTRREAAQVLDSLKDDEKKLPFSGYGTQRNRFEEKKYKDW</sequence>
<dbReference type="RefSeq" id="WP_370397289.1">
    <property type="nucleotide sequence ID" value="NZ_JALBUT010000007.1"/>
</dbReference>
<dbReference type="EMBL" id="JALBUT010000007">
    <property type="protein sequence ID" value="MDX8415836.1"/>
    <property type="molecule type" value="Genomic_DNA"/>
</dbReference>
<evidence type="ECO:0000256" key="3">
    <source>
        <dbReference type="ARBA" id="ARBA00022989"/>
    </source>
</evidence>
<feature type="region of interest" description="Disordered" evidence="5">
    <location>
        <begin position="590"/>
        <end position="770"/>
    </location>
</feature>